<name>A0ABP6ZNS8_9ACTN</name>
<proteinExistence type="predicted"/>
<sequence length="60" mass="6519">MTKPKPVPAAPGALEGYTARFDGLFTHLGQRRGFREYVTGMLAPRERNKTAASSPSPGSW</sequence>
<dbReference type="Proteomes" id="UP001500630">
    <property type="component" value="Unassembled WGS sequence"/>
</dbReference>
<evidence type="ECO:0000313" key="1">
    <source>
        <dbReference type="EMBL" id="GAA3615534.1"/>
    </source>
</evidence>
<dbReference type="EMBL" id="BAABDQ010000053">
    <property type="protein sequence ID" value="GAA3615534.1"/>
    <property type="molecule type" value="Genomic_DNA"/>
</dbReference>
<organism evidence="1 2">
    <name type="scientific">Nonomuraea rosea</name>
    <dbReference type="NCBI Taxonomy" id="638574"/>
    <lineage>
        <taxon>Bacteria</taxon>
        <taxon>Bacillati</taxon>
        <taxon>Actinomycetota</taxon>
        <taxon>Actinomycetes</taxon>
        <taxon>Streptosporangiales</taxon>
        <taxon>Streptosporangiaceae</taxon>
        <taxon>Nonomuraea</taxon>
    </lineage>
</organism>
<evidence type="ECO:0008006" key="3">
    <source>
        <dbReference type="Google" id="ProtNLM"/>
    </source>
</evidence>
<gene>
    <name evidence="1" type="ORF">GCM10022419_121020</name>
</gene>
<comment type="caution">
    <text evidence="1">The sequence shown here is derived from an EMBL/GenBank/DDBJ whole genome shotgun (WGS) entry which is preliminary data.</text>
</comment>
<reference evidence="2" key="1">
    <citation type="journal article" date="2019" name="Int. J. Syst. Evol. Microbiol.">
        <title>The Global Catalogue of Microorganisms (GCM) 10K type strain sequencing project: providing services to taxonomists for standard genome sequencing and annotation.</title>
        <authorList>
            <consortium name="The Broad Institute Genomics Platform"/>
            <consortium name="The Broad Institute Genome Sequencing Center for Infectious Disease"/>
            <person name="Wu L."/>
            <person name="Ma J."/>
        </authorList>
    </citation>
    <scope>NUCLEOTIDE SEQUENCE [LARGE SCALE GENOMIC DNA]</scope>
    <source>
        <strain evidence="2">JCM 17326</strain>
    </source>
</reference>
<accession>A0ABP6ZNS8</accession>
<protein>
    <recommendedName>
        <fullName evidence="3">Transposase</fullName>
    </recommendedName>
</protein>
<keyword evidence="2" id="KW-1185">Reference proteome</keyword>
<evidence type="ECO:0000313" key="2">
    <source>
        <dbReference type="Proteomes" id="UP001500630"/>
    </source>
</evidence>